<proteinExistence type="predicted"/>
<dbReference type="SUPFAM" id="SSF52540">
    <property type="entry name" value="P-loop containing nucleoside triphosphate hydrolases"/>
    <property type="match status" value="1"/>
</dbReference>
<dbReference type="GO" id="GO:0003690">
    <property type="term" value="F:double-stranded DNA binding"/>
    <property type="evidence" value="ECO:0007669"/>
    <property type="project" value="TreeGrafter"/>
</dbReference>
<dbReference type="AlphaFoldDB" id="A0AAV5AS04"/>
<dbReference type="InterPro" id="IPR006551">
    <property type="entry name" value="Polynucleotide_phosphatase"/>
</dbReference>
<gene>
    <name evidence="1" type="ORF">Clacol_009812</name>
</gene>
<sequence length="433" mass="49046">MSNKRKGEDDIVTQKSTKQVKSFQAIHPLFLKPSDTEFTWIKTSSRTFLHGTHLSPPQSSKVAAFDLDGVLIKPKSGGTYPKGRNDWMWWRPLVKDKLSELYEKGYTIAIFSNQGTTSQKTIDEWKNKIPLIAKELPNTPFRIFAAQGYDWYRKPMPGMWLEFEKINNVAIGDAAGRPGDHSDTDRKLALNIGLSFFTPEEFFLDKPPTPYKLMGFDIKGWPTDQPLFVPTSTSLIPTGNPSLVEAVLFVGYPASGKTTFYRRYFEPKGYKHINQDILKTRSKCVKAVEECLKMGEPTYSQRLEPYITTTTSTIESVASESVNATTLGTTTSKSVVQKGVTTTTTKTIKPAEPLPPLAFISYRANFEEPTLDEGFTEVKRINFIYEDLDTSELGDDPVSGGESTSTDRSKFWTKKRLWQMWLEIDKLKWMSKS</sequence>
<dbReference type="Pfam" id="PF13671">
    <property type="entry name" value="AAA_33"/>
    <property type="match status" value="1"/>
</dbReference>
<dbReference type="NCBIfam" id="TIGR01662">
    <property type="entry name" value="HAD-SF-IIIA"/>
    <property type="match status" value="1"/>
</dbReference>
<evidence type="ECO:0008006" key="3">
    <source>
        <dbReference type="Google" id="ProtNLM"/>
    </source>
</evidence>
<dbReference type="SUPFAM" id="SSF56784">
    <property type="entry name" value="HAD-like"/>
    <property type="match status" value="1"/>
</dbReference>
<reference evidence="1" key="1">
    <citation type="submission" date="2021-10" db="EMBL/GenBank/DDBJ databases">
        <title>De novo Genome Assembly of Clathrus columnatus (Basidiomycota, Fungi) Using Illumina and Nanopore Sequence Data.</title>
        <authorList>
            <person name="Ogiso-Tanaka E."/>
            <person name="Itagaki H."/>
            <person name="Hosoya T."/>
            <person name="Hosaka K."/>
        </authorList>
    </citation>
    <scope>NUCLEOTIDE SEQUENCE</scope>
    <source>
        <strain evidence="1">MO-923</strain>
    </source>
</reference>
<dbReference type="Gene3D" id="3.40.50.1000">
    <property type="entry name" value="HAD superfamily/HAD-like"/>
    <property type="match status" value="1"/>
</dbReference>
<accession>A0AAV5AS04</accession>
<protein>
    <recommendedName>
        <fullName evidence="3">Bifunctional polynucleotide phosphatase/kinase</fullName>
    </recommendedName>
</protein>
<dbReference type="GO" id="GO:0046404">
    <property type="term" value="F:ATP-dependent polydeoxyribonucleotide 5'-hydroxyl-kinase activity"/>
    <property type="evidence" value="ECO:0007669"/>
    <property type="project" value="TreeGrafter"/>
</dbReference>
<dbReference type="Pfam" id="PF08645">
    <property type="entry name" value="PNK3P"/>
    <property type="match status" value="1"/>
</dbReference>
<dbReference type="InterPro" id="IPR013954">
    <property type="entry name" value="PNK3P"/>
</dbReference>
<dbReference type="Gene3D" id="3.40.50.300">
    <property type="entry name" value="P-loop containing nucleotide triphosphate hydrolases"/>
    <property type="match status" value="1"/>
</dbReference>
<dbReference type="PANTHER" id="PTHR12083:SF9">
    <property type="entry name" value="BIFUNCTIONAL POLYNUCLEOTIDE PHOSPHATASE_KINASE"/>
    <property type="match status" value="1"/>
</dbReference>
<dbReference type="Proteomes" id="UP001050691">
    <property type="component" value="Unassembled WGS sequence"/>
</dbReference>
<dbReference type="PANTHER" id="PTHR12083">
    <property type="entry name" value="BIFUNCTIONAL POLYNUCLEOTIDE PHOSPHATASE/KINASE"/>
    <property type="match status" value="1"/>
</dbReference>
<comment type="caution">
    <text evidence="1">The sequence shown here is derived from an EMBL/GenBank/DDBJ whole genome shotgun (WGS) entry which is preliminary data.</text>
</comment>
<evidence type="ECO:0000313" key="2">
    <source>
        <dbReference type="Proteomes" id="UP001050691"/>
    </source>
</evidence>
<evidence type="ECO:0000313" key="1">
    <source>
        <dbReference type="EMBL" id="GJJ15534.1"/>
    </source>
</evidence>
<keyword evidence="2" id="KW-1185">Reference proteome</keyword>
<dbReference type="InterPro" id="IPR027417">
    <property type="entry name" value="P-loop_NTPase"/>
</dbReference>
<dbReference type="NCBIfam" id="TIGR01664">
    <property type="entry name" value="DNA-3'-Pase"/>
    <property type="match status" value="1"/>
</dbReference>
<dbReference type="GO" id="GO:0046403">
    <property type="term" value="F:polynucleotide 3'-phosphatase activity"/>
    <property type="evidence" value="ECO:0007669"/>
    <property type="project" value="TreeGrafter"/>
</dbReference>
<dbReference type="InterPro" id="IPR036412">
    <property type="entry name" value="HAD-like_sf"/>
</dbReference>
<dbReference type="InterPro" id="IPR006549">
    <property type="entry name" value="HAD-SF_hydro_IIIA"/>
</dbReference>
<dbReference type="InterPro" id="IPR023214">
    <property type="entry name" value="HAD_sf"/>
</dbReference>
<dbReference type="EMBL" id="BPWL01000011">
    <property type="protein sequence ID" value="GJJ15534.1"/>
    <property type="molecule type" value="Genomic_DNA"/>
</dbReference>
<organism evidence="1 2">
    <name type="scientific">Clathrus columnatus</name>
    <dbReference type="NCBI Taxonomy" id="1419009"/>
    <lineage>
        <taxon>Eukaryota</taxon>
        <taxon>Fungi</taxon>
        <taxon>Dikarya</taxon>
        <taxon>Basidiomycota</taxon>
        <taxon>Agaricomycotina</taxon>
        <taxon>Agaricomycetes</taxon>
        <taxon>Phallomycetidae</taxon>
        <taxon>Phallales</taxon>
        <taxon>Clathraceae</taxon>
        <taxon>Clathrus</taxon>
    </lineage>
</organism>
<name>A0AAV5AS04_9AGAM</name>
<dbReference type="GO" id="GO:0006281">
    <property type="term" value="P:DNA repair"/>
    <property type="evidence" value="ECO:0007669"/>
    <property type="project" value="TreeGrafter"/>
</dbReference>